<evidence type="ECO:0000313" key="3">
    <source>
        <dbReference type="Proteomes" id="UP001596050"/>
    </source>
</evidence>
<keyword evidence="1" id="KW-0472">Membrane</keyword>
<dbReference type="Proteomes" id="UP001596050">
    <property type="component" value="Unassembled WGS sequence"/>
</dbReference>
<evidence type="ECO:0000313" key="2">
    <source>
        <dbReference type="EMBL" id="MFC5458695.1"/>
    </source>
</evidence>
<evidence type="ECO:0000256" key="1">
    <source>
        <dbReference type="SAM" id="Phobius"/>
    </source>
</evidence>
<organism evidence="2 3">
    <name type="scientific">Massilia niabensis</name>
    <dbReference type="NCBI Taxonomy" id="544910"/>
    <lineage>
        <taxon>Bacteria</taxon>
        <taxon>Pseudomonadati</taxon>
        <taxon>Pseudomonadota</taxon>
        <taxon>Betaproteobacteria</taxon>
        <taxon>Burkholderiales</taxon>
        <taxon>Oxalobacteraceae</taxon>
        <taxon>Telluria group</taxon>
        <taxon>Massilia</taxon>
    </lineage>
</organism>
<proteinExistence type="predicted"/>
<feature type="transmembrane region" description="Helical" evidence="1">
    <location>
        <begin position="125"/>
        <end position="143"/>
    </location>
</feature>
<keyword evidence="1" id="KW-0812">Transmembrane</keyword>
<feature type="transmembrane region" description="Helical" evidence="1">
    <location>
        <begin position="99"/>
        <end position="119"/>
    </location>
</feature>
<dbReference type="EMBL" id="JBHSMU010000003">
    <property type="protein sequence ID" value="MFC5458695.1"/>
    <property type="molecule type" value="Genomic_DNA"/>
</dbReference>
<feature type="transmembrane region" description="Helical" evidence="1">
    <location>
        <begin position="44"/>
        <end position="63"/>
    </location>
</feature>
<feature type="transmembrane region" description="Helical" evidence="1">
    <location>
        <begin position="12"/>
        <end position="32"/>
    </location>
</feature>
<feature type="transmembrane region" description="Helical" evidence="1">
    <location>
        <begin position="69"/>
        <end position="87"/>
    </location>
</feature>
<evidence type="ECO:0008006" key="4">
    <source>
        <dbReference type="Google" id="ProtNLM"/>
    </source>
</evidence>
<accession>A0ABW0KZS3</accession>
<feature type="transmembrane region" description="Helical" evidence="1">
    <location>
        <begin position="189"/>
        <end position="207"/>
    </location>
</feature>
<sequence length="228" mass="24979">MSMSPTHLINLVAHFGAGVAAMILGFLLLASAKGTPFHRKRGRVFAALALVVCATGVVGNVFFRFIPLFAVLTVLVAYQLLSGWHVIYTKAAGPNRIDALLAVCAASWALYLIPLLLSASGNGNAAPAVIFSSFGALVFLLVYDCARWCFPRRWHALLWRCEHIYKLIASLFAMLSAAMGNLVSFGQPWSQLTPSVLGMATIVWFIWRDLQARRRSSSHNRNWTVAGE</sequence>
<keyword evidence="1" id="KW-1133">Transmembrane helix</keyword>
<comment type="caution">
    <text evidence="2">The sequence shown here is derived from an EMBL/GenBank/DDBJ whole genome shotgun (WGS) entry which is preliminary data.</text>
</comment>
<gene>
    <name evidence="2" type="ORF">ACFPN5_02580</name>
</gene>
<dbReference type="RefSeq" id="WP_379779768.1">
    <property type="nucleotide sequence ID" value="NZ_JBHSMU010000003.1"/>
</dbReference>
<keyword evidence="3" id="KW-1185">Reference proteome</keyword>
<feature type="transmembrane region" description="Helical" evidence="1">
    <location>
        <begin position="164"/>
        <end position="183"/>
    </location>
</feature>
<reference evidence="3" key="1">
    <citation type="journal article" date="2019" name="Int. J. Syst. Evol. Microbiol.">
        <title>The Global Catalogue of Microorganisms (GCM) 10K type strain sequencing project: providing services to taxonomists for standard genome sequencing and annotation.</title>
        <authorList>
            <consortium name="The Broad Institute Genomics Platform"/>
            <consortium name="The Broad Institute Genome Sequencing Center for Infectious Disease"/>
            <person name="Wu L."/>
            <person name="Ma J."/>
        </authorList>
    </citation>
    <scope>NUCLEOTIDE SEQUENCE [LARGE SCALE GENOMIC DNA]</scope>
    <source>
        <strain evidence="3">KACC 12649</strain>
    </source>
</reference>
<protein>
    <recommendedName>
        <fullName evidence="4">DUF2306 domain-containing protein</fullName>
    </recommendedName>
</protein>
<name>A0ABW0KZS3_9BURK</name>